<dbReference type="GO" id="GO:0005634">
    <property type="term" value="C:nucleus"/>
    <property type="evidence" value="ECO:0007669"/>
    <property type="project" value="TreeGrafter"/>
</dbReference>
<reference evidence="3" key="1">
    <citation type="journal article" date="2023" name="G3 (Bethesda)">
        <title>Whole genome assemblies of Zophobas morio and Tenebrio molitor.</title>
        <authorList>
            <person name="Kaur S."/>
            <person name="Stinson S.A."/>
            <person name="diCenzo G.C."/>
        </authorList>
    </citation>
    <scope>NUCLEOTIDE SEQUENCE</scope>
    <source>
        <strain evidence="3">QUZm001</strain>
    </source>
</reference>
<dbReference type="EMBL" id="JALNTZ010000001">
    <property type="protein sequence ID" value="KAJ3665208.1"/>
    <property type="molecule type" value="Genomic_DNA"/>
</dbReference>
<name>A0AA38J0K1_9CUCU</name>
<protein>
    <recommendedName>
        <fullName evidence="5">Neurite outgrowth-associated protein</fullName>
    </recommendedName>
</protein>
<evidence type="ECO:0000313" key="4">
    <source>
        <dbReference type="Proteomes" id="UP001168821"/>
    </source>
</evidence>
<gene>
    <name evidence="3" type="ORF">Zmor_000714</name>
</gene>
<organism evidence="3 4">
    <name type="scientific">Zophobas morio</name>
    <dbReference type="NCBI Taxonomy" id="2755281"/>
    <lineage>
        <taxon>Eukaryota</taxon>
        <taxon>Metazoa</taxon>
        <taxon>Ecdysozoa</taxon>
        <taxon>Arthropoda</taxon>
        <taxon>Hexapoda</taxon>
        <taxon>Insecta</taxon>
        <taxon>Pterygota</taxon>
        <taxon>Neoptera</taxon>
        <taxon>Endopterygota</taxon>
        <taxon>Coleoptera</taxon>
        <taxon>Polyphaga</taxon>
        <taxon>Cucujiformia</taxon>
        <taxon>Tenebrionidae</taxon>
        <taxon>Zophobas</taxon>
    </lineage>
</organism>
<proteinExistence type="predicted"/>
<evidence type="ECO:0000313" key="3">
    <source>
        <dbReference type="EMBL" id="KAJ3665208.1"/>
    </source>
</evidence>
<evidence type="ECO:0000256" key="2">
    <source>
        <dbReference type="SAM" id="MobiDB-lite"/>
    </source>
</evidence>
<sequence>MFIVRKIITPSVAPCVYRNFAKFPKRDTDPGISRRKQLLPRLENEEITDFEELEADFMEVHKLYEQHEKELAQIKEREKYLIVREKYFKEKSPNFLTWHDKEQIRYLHNTEPEEWTIERLSEGFPALPETIKKVVKTNWVKTKQHKITNHDAAVQRNWKLFKQGQMSTLPKDLAEHLNKFTNRALNFKPFVLPSSGKNVQVQSEATTSEFADIIKSYKKIKNCLLESENTQTNVGNEPPKGDTSYAASAPRTKSVTLSELQNKLTKLVEAGKNVNEDERHIINSVKPEKEDKISETRLMDLSKNKYKASTGVRHLDKKEKDYSHLNYPDKITIPKSILKKGTIYKLNDCYYDDDGEFLYRVPGMG</sequence>
<dbReference type="AlphaFoldDB" id="A0AA38J0K1"/>
<evidence type="ECO:0000256" key="1">
    <source>
        <dbReference type="SAM" id="Coils"/>
    </source>
</evidence>
<dbReference type="Pfam" id="PF06413">
    <property type="entry name" value="Neugrin"/>
    <property type="match status" value="1"/>
</dbReference>
<accession>A0AA38J0K1</accession>
<dbReference type="PANTHER" id="PTHR13475:SF3">
    <property type="entry name" value="NEUGRIN"/>
    <property type="match status" value="1"/>
</dbReference>
<feature type="region of interest" description="Disordered" evidence="2">
    <location>
        <begin position="230"/>
        <end position="252"/>
    </location>
</feature>
<feature type="coiled-coil region" evidence="1">
    <location>
        <begin position="50"/>
        <end position="77"/>
    </location>
</feature>
<keyword evidence="1" id="KW-0175">Coiled coil</keyword>
<dbReference type="PANTHER" id="PTHR13475">
    <property type="entry name" value="NEUGRIN"/>
    <property type="match status" value="1"/>
</dbReference>
<keyword evidence="4" id="KW-1185">Reference proteome</keyword>
<dbReference type="Proteomes" id="UP001168821">
    <property type="component" value="Unassembled WGS sequence"/>
</dbReference>
<evidence type="ECO:0008006" key="5">
    <source>
        <dbReference type="Google" id="ProtNLM"/>
    </source>
</evidence>
<dbReference type="InterPro" id="IPR010487">
    <property type="entry name" value="NGRN/Rrg9"/>
</dbReference>
<comment type="caution">
    <text evidence="3">The sequence shown here is derived from an EMBL/GenBank/DDBJ whole genome shotgun (WGS) entry which is preliminary data.</text>
</comment>